<name>A0A4P6JYW7_KTERU</name>
<feature type="domain" description="HTH cro/C1-type" evidence="1">
    <location>
        <begin position="9"/>
        <end position="62"/>
    </location>
</feature>
<dbReference type="PROSITE" id="PS50943">
    <property type="entry name" value="HTH_CROC1"/>
    <property type="match status" value="1"/>
</dbReference>
<dbReference type="Proteomes" id="UP000290365">
    <property type="component" value="Chromosome"/>
</dbReference>
<dbReference type="KEGG" id="kbs:EPA93_31525"/>
<sequence>MFGGHMPTIKYYRRILGWSQYDLARLARLNPNTVRKAENGKPISGQTAIAIVDAFNEALGEHMLVRDIEGLNVTV</sequence>
<evidence type="ECO:0000313" key="3">
    <source>
        <dbReference type="Proteomes" id="UP000290365"/>
    </source>
</evidence>
<protein>
    <submittedName>
        <fullName evidence="2">XRE family transcriptional regulator</fullName>
    </submittedName>
</protein>
<dbReference type="Gene3D" id="1.10.260.40">
    <property type="entry name" value="lambda repressor-like DNA-binding domains"/>
    <property type="match status" value="1"/>
</dbReference>
<dbReference type="InterPro" id="IPR010982">
    <property type="entry name" value="Lambda_DNA-bd_dom_sf"/>
</dbReference>
<reference evidence="2 3" key="1">
    <citation type="submission" date="2019-01" db="EMBL/GenBank/DDBJ databases">
        <title>Ktedonosporobacter rubrisoli SCAWS-G2.</title>
        <authorList>
            <person name="Huang Y."/>
            <person name="Yan B."/>
        </authorList>
    </citation>
    <scope>NUCLEOTIDE SEQUENCE [LARGE SCALE GENOMIC DNA]</scope>
    <source>
        <strain evidence="2 3">SCAWS-G2</strain>
    </source>
</reference>
<dbReference type="SUPFAM" id="SSF47413">
    <property type="entry name" value="lambda repressor-like DNA-binding domains"/>
    <property type="match status" value="1"/>
</dbReference>
<evidence type="ECO:0000259" key="1">
    <source>
        <dbReference type="PROSITE" id="PS50943"/>
    </source>
</evidence>
<dbReference type="SMART" id="SM00530">
    <property type="entry name" value="HTH_XRE"/>
    <property type="match status" value="1"/>
</dbReference>
<dbReference type="CDD" id="cd00093">
    <property type="entry name" value="HTH_XRE"/>
    <property type="match status" value="1"/>
</dbReference>
<evidence type="ECO:0000313" key="2">
    <source>
        <dbReference type="EMBL" id="QBD80266.1"/>
    </source>
</evidence>
<keyword evidence="3" id="KW-1185">Reference proteome</keyword>
<gene>
    <name evidence="2" type="ORF">EPA93_31525</name>
</gene>
<dbReference type="GO" id="GO:0003677">
    <property type="term" value="F:DNA binding"/>
    <property type="evidence" value="ECO:0007669"/>
    <property type="project" value="InterPro"/>
</dbReference>
<organism evidence="2 3">
    <name type="scientific">Ktedonosporobacter rubrisoli</name>
    <dbReference type="NCBI Taxonomy" id="2509675"/>
    <lineage>
        <taxon>Bacteria</taxon>
        <taxon>Bacillati</taxon>
        <taxon>Chloroflexota</taxon>
        <taxon>Ktedonobacteria</taxon>
        <taxon>Ktedonobacterales</taxon>
        <taxon>Ktedonosporobacteraceae</taxon>
        <taxon>Ktedonosporobacter</taxon>
    </lineage>
</organism>
<dbReference type="Pfam" id="PF01381">
    <property type="entry name" value="HTH_3"/>
    <property type="match status" value="1"/>
</dbReference>
<dbReference type="EMBL" id="CP035758">
    <property type="protein sequence ID" value="QBD80266.1"/>
    <property type="molecule type" value="Genomic_DNA"/>
</dbReference>
<proteinExistence type="predicted"/>
<dbReference type="InterPro" id="IPR001387">
    <property type="entry name" value="Cro/C1-type_HTH"/>
</dbReference>
<accession>A0A4P6JYW7</accession>
<dbReference type="AlphaFoldDB" id="A0A4P6JYW7"/>
<dbReference type="OrthoDB" id="3210663at2"/>